<dbReference type="EMBL" id="JAATEJ010000001">
    <property type="protein sequence ID" value="NJP42305.1"/>
    <property type="molecule type" value="Genomic_DNA"/>
</dbReference>
<reference evidence="1 2" key="1">
    <citation type="submission" date="2020-03" db="EMBL/GenBank/DDBJ databases">
        <title>WGS of actinomycetes isolated from Thailand.</title>
        <authorList>
            <person name="Thawai C."/>
        </authorList>
    </citation>
    <scope>NUCLEOTIDE SEQUENCE [LARGE SCALE GENOMIC DNA]</scope>
    <source>
        <strain evidence="1 2">PRB2-1</strain>
    </source>
</reference>
<name>A0ABX0ZEV2_9ACTN</name>
<dbReference type="RefSeq" id="WP_167981136.1">
    <property type="nucleotide sequence ID" value="NZ_JAATEJ010000001.1"/>
</dbReference>
<gene>
    <name evidence="1" type="ORF">HCN08_02570</name>
</gene>
<accession>A0ABX0ZEV2</accession>
<dbReference type="Proteomes" id="UP000734511">
    <property type="component" value="Unassembled WGS sequence"/>
</dbReference>
<evidence type="ECO:0000313" key="2">
    <source>
        <dbReference type="Proteomes" id="UP000734511"/>
    </source>
</evidence>
<comment type="caution">
    <text evidence="1">The sequence shown here is derived from an EMBL/GenBank/DDBJ whole genome shotgun (WGS) entry which is preliminary data.</text>
</comment>
<organism evidence="1 2">
    <name type="scientific">Actinacidiphila epipremni</name>
    <dbReference type="NCBI Taxonomy" id="2053013"/>
    <lineage>
        <taxon>Bacteria</taxon>
        <taxon>Bacillati</taxon>
        <taxon>Actinomycetota</taxon>
        <taxon>Actinomycetes</taxon>
        <taxon>Kitasatosporales</taxon>
        <taxon>Streptomycetaceae</taxon>
        <taxon>Actinacidiphila</taxon>
    </lineage>
</organism>
<evidence type="ECO:0000313" key="1">
    <source>
        <dbReference type="EMBL" id="NJP42305.1"/>
    </source>
</evidence>
<protein>
    <submittedName>
        <fullName evidence="1">Uncharacterized protein</fullName>
    </submittedName>
</protein>
<sequence>MAESVHQARDTEPGTAAWREAVETLVEHTGPVVRLLLNAQVRIAELEQQLAAAIGTTYREAAHLLEATERDDDAVNLLYTQAAAHLRASEDSEPETPAGRAAREIQDLHDPAVIGYLIGIGALRLILHPRTWQEWQDWQRRLGCLIGEATYRGGTATAHGLWRGVPVVAVCHLDRLPKLTEGGEGR</sequence>
<keyword evidence="2" id="KW-1185">Reference proteome</keyword>
<proteinExistence type="predicted"/>